<evidence type="ECO:0000313" key="3">
    <source>
        <dbReference type="Proteomes" id="UP000589036"/>
    </source>
</evidence>
<keyword evidence="3" id="KW-1185">Reference proteome</keyword>
<dbReference type="Proteomes" id="UP000589036">
    <property type="component" value="Unassembled WGS sequence"/>
</dbReference>
<reference evidence="2 3" key="1">
    <citation type="submission" date="2020-07" db="EMBL/GenBank/DDBJ databases">
        <title>Sequencing the genomes of 1000 actinobacteria strains.</title>
        <authorList>
            <person name="Klenk H.-P."/>
        </authorList>
    </citation>
    <scope>NUCLEOTIDE SEQUENCE [LARGE SCALE GENOMIC DNA]</scope>
    <source>
        <strain evidence="2 3">CXB654</strain>
    </source>
</reference>
<dbReference type="Pfam" id="PF09485">
    <property type="entry name" value="CRISPR_Cse2"/>
    <property type="match status" value="1"/>
</dbReference>
<dbReference type="AlphaFoldDB" id="A0A852U3D5"/>
<dbReference type="RefSeq" id="WP_179646152.1">
    <property type="nucleotide sequence ID" value="NZ_BAAAYY010000045.1"/>
</dbReference>
<feature type="compositionally biased region" description="Basic and acidic residues" evidence="1">
    <location>
        <begin position="187"/>
        <end position="203"/>
    </location>
</feature>
<feature type="region of interest" description="Disordered" evidence="1">
    <location>
        <begin position="187"/>
        <end position="213"/>
    </location>
</feature>
<sequence length="213" mass="24064">MTETAKDPRSQSHWQRRSGYVAELYKFGRALESKDRHQVATARRTLARLRRSLVDDRFLLDAMAIADEFDPPKGGKRDETEPWLFTAGLYALHPLSPRDGDRRLPLGTALRTYSARASVQARLRQLLAADWPTLRNRLRQAVQMLGGSGIALDYRTLLDDLVVLHREPIGGVRVHTVHLRWASDFQRGARKDRSDDGDAGPDHDTDDEAGDLS</sequence>
<dbReference type="EMBL" id="JACCCC010000001">
    <property type="protein sequence ID" value="NYE50709.1"/>
    <property type="molecule type" value="Genomic_DNA"/>
</dbReference>
<protein>
    <submittedName>
        <fullName evidence="2">CRISPR system Cascade subunit CasB</fullName>
    </submittedName>
</protein>
<evidence type="ECO:0000313" key="2">
    <source>
        <dbReference type="EMBL" id="NYE50709.1"/>
    </source>
</evidence>
<feature type="compositionally biased region" description="Acidic residues" evidence="1">
    <location>
        <begin position="204"/>
        <end position="213"/>
    </location>
</feature>
<name>A0A852U3D5_9ACTN</name>
<evidence type="ECO:0000256" key="1">
    <source>
        <dbReference type="SAM" id="MobiDB-lite"/>
    </source>
</evidence>
<gene>
    <name evidence="2" type="ORF">HDA32_005829</name>
</gene>
<dbReference type="InterPro" id="IPR013382">
    <property type="entry name" value="CRISPR-assoc_prot_Cse2"/>
</dbReference>
<organism evidence="2 3">
    <name type="scientific">Spinactinospora alkalitolerans</name>
    <dbReference type="NCBI Taxonomy" id="687207"/>
    <lineage>
        <taxon>Bacteria</taxon>
        <taxon>Bacillati</taxon>
        <taxon>Actinomycetota</taxon>
        <taxon>Actinomycetes</taxon>
        <taxon>Streptosporangiales</taxon>
        <taxon>Nocardiopsidaceae</taxon>
        <taxon>Spinactinospora</taxon>
    </lineage>
</organism>
<dbReference type="InterPro" id="IPR038287">
    <property type="entry name" value="Cse2_sf"/>
</dbReference>
<comment type="caution">
    <text evidence="2">The sequence shown here is derived from an EMBL/GenBank/DDBJ whole genome shotgun (WGS) entry which is preliminary data.</text>
</comment>
<dbReference type="Gene3D" id="1.10.520.40">
    <property type="entry name" value="CRISPR-associated protein Cse2"/>
    <property type="match status" value="1"/>
</dbReference>
<proteinExistence type="predicted"/>
<dbReference type="NCBIfam" id="TIGR02548">
    <property type="entry name" value="casB_cse2"/>
    <property type="match status" value="1"/>
</dbReference>
<accession>A0A852U3D5</accession>